<evidence type="ECO:0000256" key="1">
    <source>
        <dbReference type="ARBA" id="ARBA00004571"/>
    </source>
</evidence>
<dbReference type="PANTHER" id="PTHR30069:SF57">
    <property type="entry name" value="TONB-DEPENDENT RECEPTOR"/>
    <property type="match status" value="1"/>
</dbReference>
<feature type="signal peptide" evidence="10">
    <location>
        <begin position="1"/>
        <end position="22"/>
    </location>
</feature>
<evidence type="ECO:0000259" key="11">
    <source>
        <dbReference type="Pfam" id="PF00593"/>
    </source>
</evidence>
<keyword evidence="14" id="KW-1185">Reference proteome</keyword>
<protein>
    <recommendedName>
        <fullName evidence="15">TonB-dependent receptor</fullName>
    </recommendedName>
</protein>
<dbReference type="Pfam" id="PF00593">
    <property type="entry name" value="TonB_dep_Rec_b-barrel"/>
    <property type="match status" value="1"/>
</dbReference>
<evidence type="ECO:0000256" key="8">
    <source>
        <dbReference type="PROSITE-ProRule" id="PRU01360"/>
    </source>
</evidence>
<evidence type="ECO:0000313" key="13">
    <source>
        <dbReference type="EMBL" id="MBE0367359.1"/>
    </source>
</evidence>
<gene>
    <name evidence="13" type="ORF">PAUR_a0707</name>
</gene>
<proteinExistence type="inferred from homology"/>
<feature type="chain" id="PRO_5047056277" description="TonB-dependent receptor" evidence="10">
    <location>
        <begin position="23"/>
        <end position="714"/>
    </location>
</feature>
<evidence type="ECO:0000313" key="14">
    <source>
        <dbReference type="Proteomes" id="UP000615755"/>
    </source>
</evidence>
<evidence type="ECO:0000256" key="7">
    <source>
        <dbReference type="ARBA" id="ARBA00023237"/>
    </source>
</evidence>
<evidence type="ECO:0000256" key="2">
    <source>
        <dbReference type="ARBA" id="ARBA00022448"/>
    </source>
</evidence>
<sequence>MLHFILIFIYGFFLCLSAGALANTGKAQAPKLLSVSNNPERIEVVGVRKRLYEKGLLKDSIVKTELISEQQIKATQAANLSEAISNSIGIRVSNECSMCGAKRVMINGLKGEHTNVLVDGIPLHTMLSGFYGLDAVAMSGIGKIEVARGAGASLIAPEAIGGTINLVTQTPTESGGELDASFGNFGYRKFAFMGSVVPKGHDISTSMIVQLDERKQYDGDNNGVSESPQLENESFTTLLSYDFDRDTDIRIRFNHTKSEVFGGPILGGDTGTVKDVLASVSLGEAPALFAQGHVNDRYIGHPWETAEWVKTQRNEILGSVLREFGSSFNGTLSVARVNHKQVSFYEGVDYDAKDNMDYVDLRLNWDFNSDHLMTFGVDYRNEQMRSHSRALATLNNYVSDSFDYLVQGIYLQDSWTVNTWLEVSTAMRLDHVKADFVDPMKMGIEIDKTLLSPRVDSRVFHSEELTSRLSIGQGYRAPLSFFESDHGILDAQKGYLIDVSQLERSKSISYSLNFENETWINTASIAYTQVEGLASLESNDAGTPVLSQLTQTASVLAIDFALSYQLNKMFNIALSAEAYKYNDPFRASFAIAPIEKRGTVSFNWQYIHHTLDLTLVYVTSRNLKDYNYFGYNDAKNKKLKPTDVPAFSTVDFKYQFNWTRDLTLYIGANNVLNYSQARTGSSPLLFDGEGGYDVTYIYAPMRGRMVYAGFDWDF</sequence>
<dbReference type="InterPro" id="IPR037066">
    <property type="entry name" value="Plug_dom_sf"/>
</dbReference>
<evidence type="ECO:0000259" key="12">
    <source>
        <dbReference type="Pfam" id="PF07715"/>
    </source>
</evidence>
<evidence type="ECO:0000256" key="5">
    <source>
        <dbReference type="ARBA" id="ARBA00023077"/>
    </source>
</evidence>
<dbReference type="InterPro" id="IPR039426">
    <property type="entry name" value="TonB-dep_rcpt-like"/>
</dbReference>
<comment type="caution">
    <text evidence="13">The sequence shown here is derived from an EMBL/GenBank/DDBJ whole genome shotgun (WGS) entry which is preliminary data.</text>
</comment>
<keyword evidence="10" id="KW-0732">Signal</keyword>
<dbReference type="InterPro" id="IPR036942">
    <property type="entry name" value="Beta-barrel_TonB_sf"/>
</dbReference>
<keyword evidence="7 8" id="KW-0998">Cell outer membrane</keyword>
<dbReference type="SUPFAM" id="SSF56935">
    <property type="entry name" value="Porins"/>
    <property type="match status" value="1"/>
</dbReference>
<reference evidence="13 14" key="1">
    <citation type="submission" date="2015-03" db="EMBL/GenBank/DDBJ databases">
        <title>Genome sequence of Pseudoalteromonas aurantia.</title>
        <authorList>
            <person name="Xie B.-B."/>
            <person name="Rong J.-C."/>
            <person name="Qin Q.-L."/>
            <person name="Zhang Y.-Z."/>
        </authorList>
    </citation>
    <scope>NUCLEOTIDE SEQUENCE [LARGE SCALE GENOMIC DNA]</scope>
    <source>
        <strain evidence="13 14">208</strain>
    </source>
</reference>
<evidence type="ECO:0000256" key="6">
    <source>
        <dbReference type="ARBA" id="ARBA00023136"/>
    </source>
</evidence>
<comment type="subcellular location">
    <subcellularLocation>
        <location evidence="1 8">Cell outer membrane</location>
        <topology evidence="1 8">Multi-pass membrane protein</topology>
    </subcellularLocation>
</comment>
<organism evidence="13 14">
    <name type="scientific">Pseudoalteromonas aurantia 208</name>
    <dbReference type="NCBI Taxonomy" id="1314867"/>
    <lineage>
        <taxon>Bacteria</taxon>
        <taxon>Pseudomonadati</taxon>
        <taxon>Pseudomonadota</taxon>
        <taxon>Gammaproteobacteria</taxon>
        <taxon>Alteromonadales</taxon>
        <taxon>Pseudoalteromonadaceae</taxon>
        <taxon>Pseudoalteromonas</taxon>
    </lineage>
</organism>
<evidence type="ECO:0000256" key="3">
    <source>
        <dbReference type="ARBA" id="ARBA00022452"/>
    </source>
</evidence>
<dbReference type="InterPro" id="IPR012910">
    <property type="entry name" value="Plug_dom"/>
</dbReference>
<keyword evidence="6 8" id="KW-0472">Membrane</keyword>
<evidence type="ECO:0000256" key="10">
    <source>
        <dbReference type="SAM" id="SignalP"/>
    </source>
</evidence>
<evidence type="ECO:0008006" key="15">
    <source>
        <dbReference type="Google" id="ProtNLM"/>
    </source>
</evidence>
<feature type="domain" description="TonB-dependent receptor-like beta-barrel" evidence="11">
    <location>
        <begin position="324"/>
        <end position="671"/>
    </location>
</feature>
<feature type="domain" description="TonB-dependent receptor plug" evidence="12">
    <location>
        <begin position="59"/>
        <end position="163"/>
    </location>
</feature>
<keyword evidence="3 8" id="KW-1134">Transmembrane beta strand</keyword>
<dbReference type="PROSITE" id="PS52016">
    <property type="entry name" value="TONB_DEPENDENT_REC_3"/>
    <property type="match status" value="1"/>
</dbReference>
<dbReference type="PANTHER" id="PTHR30069">
    <property type="entry name" value="TONB-DEPENDENT OUTER MEMBRANE RECEPTOR"/>
    <property type="match status" value="1"/>
</dbReference>
<dbReference type="Gene3D" id="2.40.170.20">
    <property type="entry name" value="TonB-dependent receptor, beta-barrel domain"/>
    <property type="match status" value="1"/>
</dbReference>
<name>A0ABR9E8N9_9GAMM</name>
<comment type="similarity">
    <text evidence="8 9">Belongs to the TonB-dependent receptor family.</text>
</comment>
<dbReference type="RefSeq" id="WP_192506797.1">
    <property type="nucleotide sequence ID" value="NZ_AQGV01000012.1"/>
</dbReference>
<keyword evidence="2 8" id="KW-0813">Transport</keyword>
<keyword evidence="5 9" id="KW-0798">TonB box</keyword>
<evidence type="ECO:0000256" key="9">
    <source>
        <dbReference type="RuleBase" id="RU003357"/>
    </source>
</evidence>
<evidence type="ECO:0000256" key="4">
    <source>
        <dbReference type="ARBA" id="ARBA00022692"/>
    </source>
</evidence>
<dbReference type="Proteomes" id="UP000615755">
    <property type="component" value="Unassembled WGS sequence"/>
</dbReference>
<dbReference type="EMBL" id="AQGV01000012">
    <property type="protein sequence ID" value="MBE0367359.1"/>
    <property type="molecule type" value="Genomic_DNA"/>
</dbReference>
<dbReference type="Gene3D" id="2.170.130.10">
    <property type="entry name" value="TonB-dependent receptor, plug domain"/>
    <property type="match status" value="1"/>
</dbReference>
<dbReference type="InterPro" id="IPR000531">
    <property type="entry name" value="Beta-barrel_TonB"/>
</dbReference>
<dbReference type="Pfam" id="PF07715">
    <property type="entry name" value="Plug"/>
    <property type="match status" value="1"/>
</dbReference>
<accession>A0ABR9E8N9</accession>
<keyword evidence="4 8" id="KW-0812">Transmembrane</keyword>